<organism evidence="3 4">
    <name type="scientific">Telmatospirillum siberiense</name>
    <dbReference type="NCBI Taxonomy" id="382514"/>
    <lineage>
        <taxon>Bacteria</taxon>
        <taxon>Pseudomonadati</taxon>
        <taxon>Pseudomonadota</taxon>
        <taxon>Alphaproteobacteria</taxon>
        <taxon>Rhodospirillales</taxon>
        <taxon>Rhodospirillaceae</taxon>
        <taxon>Telmatospirillum</taxon>
    </lineage>
</organism>
<reference evidence="4" key="1">
    <citation type="submission" date="2017-12" db="EMBL/GenBank/DDBJ databases">
        <title>Draft genome sequence of Telmatospirillum siberiense 26-4b1T, an acidotolerant peatland alphaproteobacterium potentially involved in sulfur cycling.</title>
        <authorList>
            <person name="Hausmann B."/>
            <person name="Pjevac P."/>
            <person name="Schreck K."/>
            <person name="Herbold C.W."/>
            <person name="Daims H."/>
            <person name="Wagner M."/>
            <person name="Pester M."/>
            <person name="Loy A."/>
        </authorList>
    </citation>
    <scope>NUCLEOTIDE SEQUENCE [LARGE SCALE GENOMIC DNA]</scope>
    <source>
        <strain evidence="4">26-4b1</strain>
    </source>
</reference>
<feature type="domain" description="Cupin type-2" evidence="2">
    <location>
        <begin position="405"/>
        <end position="462"/>
    </location>
</feature>
<sequence>MTGFCEAPLFVLEIANNHMGDVEHGLRVIREFAEVCRPYPFKFAFKLQYRHLDSLIHPDFIARTDIKYIKRFSETRLSRADTGRLVREIKDQGFIAMCTPFDEASVDLILEDGFDILKIASCSFFDWPLLEKVVDADRPVIASTAGVAPSDIDKVVTFLRNRKKHFALMHCVAEYPTPSEKLEINQIDFLKARYPDVPIGYSTHENPSLTLPVGLAIAKGCTIFEKHIGVPTDRYALNAYSATPTQVAAWLETAQQALHCCGSTSGRAQPSQAEADSLFALRRGGYAKRHIAAGERITDADVFFAIPTQPGHVTANDWSKYTQFYAERAIEPNQPVLVDNTRQINTRDTVLNIVERVKALLRKGNIIVPGQAELEISHHYGLERFDECGITMITVVNREYCKKLIVVLPGQRHPEQYHNLKEETFVVLHGSLELTLNGAVQTYGAGSVAVVERGVKHAFESAEGVVFEEISSTHYVNDSFYTDSRIGENKQRKTVLSYWLD</sequence>
<keyword evidence="4" id="KW-1185">Reference proteome</keyword>
<dbReference type="CDD" id="cd11611">
    <property type="entry name" value="SAF"/>
    <property type="match status" value="1"/>
</dbReference>
<feature type="domain" description="PseI/NeuA/B-like" evidence="1">
    <location>
        <begin position="45"/>
        <end position="260"/>
    </location>
</feature>
<keyword evidence="3" id="KW-0946">Virion</keyword>
<dbReference type="SUPFAM" id="SSF51569">
    <property type="entry name" value="Aldolase"/>
    <property type="match status" value="1"/>
</dbReference>
<dbReference type="Pfam" id="PF07883">
    <property type="entry name" value="Cupin_2"/>
    <property type="match status" value="1"/>
</dbReference>
<dbReference type="InterPro" id="IPR013132">
    <property type="entry name" value="PseI/NeuA/B-like_N"/>
</dbReference>
<dbReference type="Gene3D" id="2.60.120.10">
    <property type="entry name" value="Jelly Rolls"/>
    <property type="match status" value="1"/>
</dbReference>
<evidence type="ECO:0000259" key="2">
    <source>
        <dbReference type="Pfam" id="PF07883"/>
    </source>
</evidence>
<keyword evidence="3" id="KW-0167">Capsid protein</keyword>
<dbReference type="Gene3D" id="3.20.20.70">
    <property type="entry name" value="Aldolase class I"/>
    <property type="match status" value="1"/>
</dbReference>
<evidence type="ECO:0000313" key="4">
    <source>
        <dbReference type="Proteomes" id="UP000233293"/>
    </source>
</evidence>
<proteinExistence type="predicted"/>
<gene>
    <name evidence="3" type="ORF">CWS72_02250</name>
</gene>
<protein>
    <submittedName>
        <fullName evidence="3">Spore coat protein</fullName>
    </submittedName>
</protein>
<name>A0A2N3Q009_9PROT</name>
<dbReference type="InterPro" id="IPR051690">
    <property type="entry name" value="PseI-like"/>
</dbReference>
<dbReference type="Proteomes" id="UP000233293">
    <property type="component" value="Unassembled WGS sequence"/>
</dbReference>
<dbReference type="EMBL" id="PIUM01000002">
    <property type="protein sequence ID" value="PKU25986.1"/>
    <property type="molecule type" value="Genomic_DNA"/>
</dbReference>
<dbReference type="AlphaFoldDB" id="A0A2N3Q009"/>
<dbReference type="OrthoDB" id="9781701at2"/>
<dbReference type="Pfam" id="PF03102">
    <property type="entry name" value="NeuB"/>
    <property type="match status" value="1"/>
</dbReference>
<dbReference type="PANTHER" id="PTHR42966:SF1">
    <property type="entry name" value="SIALIC ACID SYNTHASE"/>
    <property type="match status" value="1"/>
</dbReference>
<dbReference type="InterPro" id="IPR011051">
    <property type="entry name" value="RmlC_Cupin_sf"/>
</dbReference>
<dbReference type="PANTHER" id="PTHR42966">
    <property type="entry name" value="N-ACETYLNEURAMINATE SYNTHASE"/>
    <property type="match status" value="1"/>
</dbReference>
<dbReference type="GO" id="GO:0047444">
    <property type="term" value="F:N-acylneuraminate-9-phosphate synthase activity"/>
    <property type="evidence" value="ECO:0007669"/>
    <property type="project" value="TreeGrafter"/>
</dbReference>
<dbReference type="GO" id="GO:0016051">
    <property type="term" value="P:carbohydrate biosynthetic process"/>
    <property type="evidence" value="ECO:0007669"/>
    <property type="project" value="InterPro"/>
</dbReference>
<dbReference type="InterPro" id="IPR013096">
    <property type="entry name" value="Cupin_2"/>
</dbReference>
<evidence type="ECO:0000313" key="3">
    <source>
        <dbReference type="EMBL" id="PKU25986.1"/>
    </source>
</evidence>
<dbReference type="InterPro" id="IPR014710">
    <property type="entry name" value="RmlC-like_jellyroll"/>
</dbReference>
<evidence type="ECO:0000259" key="1">
    <source>
        <dbReference type="Pfam" id="PF03102"/>
    </source>
</evidence>
<dbReference type="InterPro" id="IPR013785">
    <property type="entry name" value="Aldolase_TIM"/>
</dbReference>
<dbReference type="Gene3D" id="3.90.1210.10">
    <property type="entry name" value="Antifreeze-like/N-acetylneuraminic acid synthase C-terminal domain"/>
    <property type="match status" value="1"/>
</dbReference>
<accession>A0A2N3Q009</accession>
<comment type="caution">
    <text evidence="3">The sequence shown here is derived from an EMBL/GenBank/DDBJ whole genome shotgun (WGS) entry which is preliminary data.</text>
</comment>
<dbReference type="SUPFAM" id="SSF51182">
    <property type="entry name" value="RmlC-like cupins"/>
    <property type="match status" value="1"/>
</dbReference>